<reference evidence="2 3" key="1">
    <citation type="journal article" date="2007" name="Nature">
        <title>Evolution of genes and genomes on the Drosophila phylogeny.</title>
        <authorList>
            <consortium name="Drosophila 12 Genomes Consortium"/>
            <person name="Clark A.G."/>
            <person name="Eisen M.B."/>
            <person name="Smith D.R."/>
            <person name="Bergman C.M."/>
            <person name="Oliver B."/>
            <person name="Markow T.A."/>
            <person name="Kaufman T.C."/>
            <person name="Kellis M."/>
            <person name="Gelbart W."/>
            <person name="Iyer V.N."/>
            <person name="Pollard D.A."/>
            <person name="Sackton T.B."/>
            <person name="Larracuente A.M."/>
            <person name="Singh N.D."/>
            <person name="Abad J.P."/>
            <person name="Abt D.N."/>
            <person name="Adryan B."/>
            <person name="Aguade M."/>
            <person name="Akashi H."/>
            <person name="Anderson W.W."/>
            <person name="Aquadro C.F."/>
            <person name="Ardell D.H."/>
            <person name="Arguello R."/>
            <person name="Artieri C.G."/>
            <person name="Barbash D.A."/>
            <person name="Barker D."/>
            <person name="Barsanti P."/>
            <person name="Batterham P."/>
            <person name="Batzoglou S."/>
            <person name="Begun D."/>
            <person name="Bhutkar A."/>
            <person name="Blanco E."/>
            <person name="Bosak S.A."/>
            <person name="Bradley R.K."/>
            <person name="Brand A.D."/>
            <person name="Brent M.R."/>
            <person name="Brooks A.N."/>
            <person name="Brown R.H."/>
            <person name="Butlin R.K."/>
            <person name="Caggese C."/>
            <person name="Calvi B.R."/>
            <person name="Bernardo de Carvalho A."/>
            <person name="Caspi A."/>
            <person name="Castrezana S."/>
            <person name="Celniker S.E."/>
            <person name="Chang J.L."/>
            <person name="Chapple C."/>
            <person name="Chatterji S."/>
            <person name="Chinwalla A."/>
            <person name="Civetta A."/>
            <person name="Clifton S.W."/>
            <person name="Comeron J.M."/>
            <person name="Costello J.C."/>
            <person name="Coyne J.A."/>
            <person name="Daub J."/>
            <person name="David R.G."/>
            <person name="Delcher A.L."/>
            <person name="Delehaunty K."/>
            <person name="Do C.B."/>
            <person name="Ebling H."/>
            <person name="Edwards K."/>
            <person name="Eickbush T."/>
            <person name="Evans J.D."/>
            <person name="Filipski A."/>
            <person name="Findeiss S."/>
            <person name="Freyhult E."/>
            <person name="Fulton L."/>
            <person name="Fulton R."/>
            <person name="Garcia A.C."/>
            <person name="Gardiner A."/>
            <person name="Garfield D.A."/>
            <person name="Garvin B.E."/>
            <person name="Gibson G."/>
            <person name="Gilbert D."/>
            <person name="Gnerre S."/>
            <person name="Godfrey J."/>
            <person name="Good R."/>
            <person name="Gotea V."/>
            <person name="Gravely B."/>
            <person name="Greenberg A.J."/>
            <person name="Griffiths-Jones S."/>
            <person name="Gross S."/>
            <person name="Guigo R."/>
            <person name="Gustafson E.A."/>
            <person name="Haerty W."/>
            <person name="Hahn M.W."/>
            <person name="Halligan D.L."/>
            <person name="Halpern A.L."/>
            <person name="Halter G.M."/>
            <person name="Han M.V."/>
            <person name="Heger A."/>
            <person name="Hillier L."/>
            <person name="Hinrichs A.S."/>
            <person name="Holmes I."/>
            <person name="Hoskins R.A."/>
            <person name="Hubisz M.J."/>
            <person name="Hultmark D."/>
            <person name="Huntley M.A."/>
            <person name="Jaffe D.B."/>
            <person name="Jagadeeshan S."/>
            <person name="Jeck W.R."/>
            <person name="Johnson J."/>
            <person name="Jones C.D."/>
            <person name="Jordan W.C."/>
            <person name="Karpen G.H."/>
            <person name="Kataoka E."/>
            <person name="Keightley P.D."/>
            <person name="Kheradpour P."/>
            <person name="Kirkness E.F."/>
            <person name="Koerich L.B."/>
            <person name="Kristiansen K."/>
            <person name="Kudrna D."/>
            <person name="Kulathinal R.J."/>
            <person name="Kumar S."/>
            <person name="Kwok R."/>
            <person name="Lander E."/>
            <person name="Langley C.H."/>
            <person name="Lapoint R."/>
            <person name="Lazzaro B.P."/>
            <person name="Lee S.J."/>
            <person name="Levesque L."/>
            <person name="Li R."/>
            <person name="Lin C.F."/>
            <person name="Lin M.F."/>
            <person name="Lindblad-Toh K."/>
            <person name="Llopart A."/>
            <person name="Long M."/>
            <person name="Low L."/>
            <person name="Lozovsky E."/>
            <person name="Lu J."/>
            <person name="Luo M."/>
            <person name="Machado C.A."/>
            <person name="Makalowski W."/>
            <person name="Marzo M."/>
            <person name="Matsuda M."/>
            <person name="Matzkin L."/>
            <person name="McAllister B."/>
            <person name="McBride C.S."/>
            <person name="McKernan B."/>
            <person name="McKernan K."/>
            <person name="Mendez-Lago M."/>
            <person name="Minx P."/>
            <person name="Mollenhauer M.U."/>
            <person name="Montooth K."/>
            <person name="Mount S.M."/>
            <person name="Mu X."/>
            <person name="Myers E."/>
            <person name="Negre B."/>
            <person name="Newfeld S."/>
            <person name="Nielsen R."/>
            <person name="Noor M.A."/>
            <person name="O'Grady P."/>
            <person name="Pachter L."/>
            <person name="Papaceit M."/>
            <person name="Parisi M.J."/>
            <person name="Parisi M."/>
            <person name="Parts L."/>
            <person name="Pedersen J.S."/>
            <person name="Pesole G."/>
            <person name="Phillippy A.M."/>
            <person name="Ponting C.P."/>
            <person name="Pop M."/>
            <person name="Porcelli D."/>
            <person name="Powell J.R."/>
            <person name="Prohaska S."/>
            <person name="Pruitt K."/>
            <person name="Puig M."/>
            <person name="Quesneville H."/>
            <person name="Ram K.R."/>
            <person name="Rand D."/>
            <person name="Rasmussen M.D."/>
            <person name="Reed L.K."/>
            <person name="Reenan R."/>
            <person name="Reily A."/>
            <person name="Remington K.A."/>
            <person name="Rieger T.T."/>
            <person name="Ritchie M.G."/>
            <person name="Robin C."/>
            <person name="Rogers Y.H."/>
            <person name="Rohde C."/>
            <person name="Rozas J."/>
            <person name="Rubenfield M.J."/>
            <person name="Ruiz A."/>
            <person name="Russo S."/>
            <person name="Salzberg S.L."/>
            <person name="Sanchez-Gracia A."/>
            <person name="Saranga D.J."/>
            <person name="Sato H."/>
            <person name="Schaeffer S.W."/>
            <person name="Schatz M.C."/>
            <person name="Schlenke T."/>
            <person name="Schwartz R."/>
            <person name="Segarra C."/>
            <person name="Singh R.S."/>
            <person name="Sirot L."/>
            <person name="Sirota M."/>
            <person name="Sisneros N.B."/>
            <person name="Smith C.D."/>
            <person name="Smith T.F."/>
            <person name="Spieth J."/>
            <person name="Stage D.E."/>
            <person name="Stark A."/>
            <person name="Stephan W."/>
            <person name="Strausberg R.L."/>
            <person name="Strempel S."/>
            <person name="Sturgill D."/>
            <person name="Sutton G."/>
            <person name="Sutton G.G."/>
            <person name="Tao W."/>
            <person name="Teichmann S."/>
            <person name="Tobari Y.N."/>
            <person name="Tomimura Y."/>
            <person name="Tsolas J.M."/>
            <person name="Valente V.L."/>
            <person name="Venter E."/>
            <person name="Venter J.C."/>
            <person name="Vicario S."/>
            <person name="Vieira F.G."/>
            <person name="Vilella A.J."/>
            <person name="Villasante A."/>
            <person name="Walenz B."/>
            <person name="Wang J."/>
            <person name="Wasserman M."/>
            <person name="Watts T."/>
            <person name="Wilson D."/>
            <person name="Wilson R.K."/>
            <person name="Wing R.A."/>
            <person name="Wolfner M.F."/>
            <person name="Wong A."/>
            <person name="Wong G.K."/>
            <person name="Wu C.I."/>
            <person name="Wu G."/>
            <person name="Yamamoto D."/>
            <person name="Yang H.P."/>
            <person name="Yang S.P."/>
            <person name="Yorke J.A."/>
            <person name="Yoshida K."/>
            <person name="Zdobnov E."/>
            <person name="Zhang P."/>
            <person name="Zhang Y."/>
            <person name="Zimin A.V."/>
            <person name="Baldwin J."/>
            <person name="Abdouelleil A."/>
            <person name="Abdulkadir J."/>
            <person name="Abebe A."/>
            <person name="Abera B."/>
            <person name="Abreu J."/>
            <person name="Acer S.C."/>
            <person name="Aftuck L."/>
            <person name="Alexander A."/>
            <person name="An P."/>
            <person name="Anderson E."/>
            <person name="Anderson S."/>
            <person name="Arachi H."/>
            <person name="Azer M."/>
            <person name="Bachantsang P."/>
            <person name="Barry A."/>
            <person name="Bayul T."/>
            <person name="Berlin A."/>
            <person name="Bessette D."/>
            <person name="Bloom T."/>
            <person name="Blye J."/>
            <person name="Boguslavskiy L."/>
            <person name="Bonnet C."/>
            <person name="Boukhgalter B."/>
            <person name="Bourzgui I."/>
            <person name="Brown A."/>
            <person name="Cahill P."/>
            <person name="Channer S."/>
            <person name="Cheshatsang Y."/>
            <person name="Chuda L."/>
            <person name="Citroen M."/>
            <person name="Collymore A."/>
            <person name="Cooke P."/>
            <person name="Costello M."/>
            <person name="D'Aco K."/>
            <person name="Daza R."/>
            <person name="De Haan G."/>
            <person name="DeGray S."/>
            <person name="DeMaso C."/>
            <person name="Dhargay N."/>
            <person name="Dooley K."/>
            <person name="Dooley E."/>
            <person name="Doricent M."/>
            <person name="Dorje P."/>
            <person name="Dorjee K."/>
            <person name="Dupes A."/>
            <person name="Elong R."/>
            <person name="Falk J."/>
            <person name="Farina A."/>
            <person name="Faro S."/>
            <person name="Ferguson D."/>
            <person name="Fisher S."/>
            <person name="Foley C.D."/>
            <person name="Franke A."/>
            <person name="Friedrich D."/>
            <person name="Gadbois L."/>
            <person name="Gearin G."/>
            <person name="Gearin C.R."/>
            <person name="Giannoukos G."/>
            <person name="Goode T."/>
            <person name="Graham J."/>
            <person name="Grandbois E."/>
            <person name="Grewal S."/>
            <person name="Gyaltsen K."/>
            <person name="Hafez N."/>
            <person name="Hagos B."/>
            <person name="Hall J."/>
            <person name="Henson C."/>
            <person name="Hollinger A."/>
            <person name="Honan T."/>
            <person name="Huard M.D."/>
            <person name="Hughes L."/>
            <person name="Hurhula B."/>
            <person name="Husby M.E."/>
            <person name="Kamat A."/>
            <person name="Kanga B."/>
            <person name="Kashin S."/>
            <person name="Khazanovich D."/>
            <person name="Kisner P."/>
            <person name="Lance K."/>
            <person name="Lara M."/>
            <person name="Lee W."/>
            <person name="Lennon N."/>
            <person name="Letendre F."/>
            <person name="LeVine R."/>
            <person name="Lipovsky A."/>
            <person name="Liu X."/>
            <person name="Liu J."/>
            <person name="Liu S."/>
            <person name="Lokyitsang T."/>
            <person name="Lokyitsang Y."/>
            <person name="Lubonja R."/>
            <person name="Lui A."/>
            <person name="MacDonald P."/>
            <person name="Magnisalis V."/>
            <person name="Maru K."/>
            <person name="Matthews C."/>
            <person name="McCusker W."/>
            <person name="McDonough S."/>
            <person name="Mehta T."/>
            <person name="Meldrim J."/>
            <person name="Meneus L."/>
            <person name="Mihai O."/>
            <person name="Mihalev A."/>
            <person name="Mihova T."/>
            <person name="Mittelman R."/>
            <person name="Mlenga V."/>
            <person name="Montmayeur A."/>
            <person name="Mulrain L."/>
            <person name="Navidi A."/>
            <person name="Naylor J."/>
            <person name="Negash T."/>
            <person name="Nguyen T."/>
            <person name="Nguyen N."/>
            <person name="Nicol R."/>
            <person name="Norbu C."/>
            <person name="Norbu N."/>
            <person name="Novod N."/>
            <person name="O'Neill B."/>
            <person name="Osman S."/>
            <person name="Markiewicz E."/>
            <person name="Oyono O.L."/>
            <person name="Patti C."/>
            <person name="Phunkhang P."/>
            <person name="Pierre F."/>
            <person name="Priest M."/>
            <person name="Raghuraman S."/>
            <person name="Rege F."/>
            <person name="Reyes R."/>
            <person name="Rise C."/>
            <person name="Rogov P."/>
            <person name="Ross K."/>
            <person name="Ryan E."/>
            <person name="Settipalli S."/>
            <person name="Shea T."/>
            <person name="Sherpa N."/>
            <person name="Shi L."/>
            <person name="Shih D."/>
            <person name="Sparrow T."/>
            <person name="Spaulding J."/>
            <person name="Stalker J."/>
            <person name="Stange-Thomann N."/>
            <person name="Stavropoulos S."/>
            <person name="Stone C."/>
            <person name="Strader C."/>
            <person name="Tesfaye S."/>
            <person name="Thomson T."/>
            <person name="Thoulutsang Y."/>
            <person name="Thoulutsang D."/>
            <person name="Topham K."/>
            <person name="Topping I."/>
            <person name="Tsamla T."/>
            <person name="Vassiliev H."/>
            <person name="Vo A."/>
            <person name="Wangchuk T."/>
            <person name="Wangdi T."/>
            <person name="Weiand M."/>
            <person name="Wilkinson J."/>
            <person name="Wilson A."/>
            <person name="Yadav S."/>
            <person name="Young G."/>
            <person name="Yu Q."/>
            <person name="Zembek L."/>
            <person name="Zhong D."/>
            <person name="Zimmer A."/>
            <person name="Zwirko Z."/>
            <person name="Jaffe D.B."/>
            <person name="Alvarez P."/>
            <person name="Brockman W."/>
            <person name="Butler J."/>
            <person name="Chin C."/>
            <person name="Gnerre S."/>
            <person name="Grabherr M."/>
            <person name="Kleber M."/>
            <person name="Mauceli E."/>
            <person name="MacCallum I."/>
        </authorList>
    </citation>
    <scope>NUCLEOTIDE SEQUENCE [LARGE SCALE GENOMIC DNA]</scope>
    <source>
        <strain evidence="3">Tucson 15287-2541.00</strain>
    </source>
</reference>
<dbReference type="PhylomeDB" id="B4JQ64"/>
<evidence type="ECO:0000313" key="3">
    <source>
        <dbReference type="Proteomes" id="UP000001070"/>
    </source>
</evidence>
<dbReference type="STRING" id="7222.B4JQ64"/>
<organism evidence="3">
    <name type="scientific">Drosophila grimshawi</name>
    <name type="common">Hawaiian fruit fly</name>
    <name type="synonym">Idiomyia grimshawi</name>
    <dbReference type="NCBI Taxonomy" id="7222"/>
    <lineage>
        <taxon>Eukaryota</taxon>
        <taxon>Metazoa</taxon>
        <taxon>Ecdysozoa</taxon>
        <taxon>Arthropoda</taxon>
        <taxon>Hexapoda</taxon>
        <taxon>Insecta</taxon>
        <taxon>Pterygota</taxon>
        <taxon>Neoptera</taxon>
        <taxon>Endopterygota</taxon>
        <taxon>Diptera</taxon>
        <taxon>Brachycera</taxon>
        <taxon>Muscomorpha</taxon>
        <taxon>Ephydroidea</taxon>
        <taxon>Drosophilidae</taxon>
        <taxon>Drosophila</taxon>
        <taxon>Hawaiian Drosophila</taxon>
    </lineage>
</organism>
<keyword evidence="1" id="KW-0732">Signal</keyword>
<protein>
    <submittedName>
        <fullName evidence="2">GH13260</fullName>
    </submittedName>
</protein>
<dbReference type="OMA" id="THQLHGC"/>
<dbReference type="Proteomes" id="UP000001070">
    <property type="component" value="Unassembled WGS sequence"/>
</dbReference>
<dbReference type="eggNOG" id="ENOG502TKX1">
    <property type="taxonomic scope" value="Eukaryota"/>
</dbReference>
<evidence type="ECO:0000256" key="1">
    <source>
        <dbReference type="SAM" id="SignalP"/>
    </source>
</evidence>
<feature type="signal peptide" evidence="1">
    <location>
        <begin position="1"/>
        <end position="22"/>
    </location>
</feature>
<gene>
    <name evidence="2" type="primary">Dgri\GH13260</name>
    <name evidence="2" type="ORF">Dgri_GH13260</name>
</gene>
<sequence>MCSKLLVVCALIAFVCLPLANSLTCYTCTGPADCKNPRTHTCSDATANLTSNYLRVHHQFVPELKSTSYNCLGLDYIYATNNSVVHKVYGCVHPNAQACSLYLKPEYSSWRKSKCNTCSGNNCNKSPAGKMSSSVFTIAATALAVMLSKIYA</sequence>
<dbReference type="EMBL" id="CH916372">
    <property type="protein sequence ID" value="EDV99044.1"/>
    <property type="molecule type" value="Genomic_DNA"/>
</dbReference>
<dbReference type="InParanoid" id="B4JQ64"/>
<feature type="chain" id="PRO_5002812574" evidence="1">
    <location>
        <begin position="23"/>
        <end position="152"/>
    </location>
</feature>
<keyword evidence="3" id="KW-1185">Reference proteome</keyword>
<dbReference type="AlphaFoldDB" id="B4JQ64"/>
<accession>B4JQ64</accession>
<dbReference type="HOGENOM" id="CLU_1715183_0_0_1"/>
<evidence type="ECO:0000313" key="2">
    <source>
        <dbReference type="EMBL" id="EDV99044.1"/>
    </source>
</evidence>
<name>B4JQ64_DROGR</name>
<dbReference type="KEGG" id="dgr:6566451"/>
<dbReference type="OrthoDB" id="7988812at2759"/>
<proteinExistence type="predicted"/>